<dbReference type="PROSITE" id="PS51352">
    <property type="entry name" value="THIOREDOXIN_2"/>
    <property type="match status" value="1"/>
</dbReference>
<protein>
    <submittedName>
        <fullName evidence="4">Thioredoxin</fullName>
    </submittedName>
</protein>
<proteinExistence type="predicted"/>
<gene>
    <name evidence="4" type="ORF">HMPREF0391_11837</name>
</gene>
<feature type="compositionally biased region" description="Low complexity" evidence="1">
    <location>
        <begin position="54"/>
        <end position="65"/>
    </location>
</feature>
<name>D6SBL5_FINMA</name>
<dbReference type="CDD" id="cd02947">
    <property type="entry name" value="TRX_family"/>
    <property type="match status" value="1"/>
</dbReference>
<feature type="domain" description="Thioredoxin" evidence="3">
    <location>
        <begin position="32"/>
        <end position="209"/>
    </location>
</feature>
<keyword evidence="2" id="KW-0472">Membrane</keyword>
<reference evidence="4" key="1">
    <citation type="submission" date="2010-05" db="EMBL/GenBank/DDBJ databases">
        <authorList>
            <person name="Muzny D."/>
            <person name="Qin X."/>
            <person name="Buhay C."/>
            <person name="Dugan-Rocha S."/>
            <person name="Ding Y."/>
            <person name="Chen G."/>
            <person name="Hawes A."/>
            <person name="Holder M."/>
            <person name="Jhangiani S."/>
            <person name="Johnson A."/>
            <person name="Khan Z."/>
            <person name="Li Z."/>
            <person name="Liu W."/>
            <person name="Liu X."/>
            <person name="Perez L."/>
            <person name="Shen H."/>
            <person name="Wang Q."/>
            <person name="Watt J."/>
            <person name="Xi L."/>
            <person name="Xin Y."/>
            <person name="Zhou J."/>
            <person name="Deng J."/>
            <person name="Jiang H."/>
            <person name="Liu Y."/>
            <person name="Qu J."/>
            <person name="Song X.-Z."/>
            <person name="Zhang L."/>
            <person name="Villasana D."/>
            <person name="Johnson A."/>
            <person name="Liu J."/>
            <person name="Liyanage D."/>
            <person name="Lorensuhewa L."/>
            <person name="Robinson T."/>
            <person name="Song A."/>
            <person name="Song B.-B."/>
            <person name="Dinh H."/>
            <person name="Thornton R."/>
            <person name="Coyle M."/>
            <person name="Francisco L."/>
            <person name="Jackson L."/>
            <person name="Javaid M."/>
            <person name="Korchina V."/>
            <person name="Kovar C."/>
            <person name="Mata R."/>
            <person name="Mathew T."/>
            <person name="Ngo R."/>
            <person name="Nguyen L."/>
            <person name="Nguyen N."/>
            <person name="Okwuonu G."/>
            <person name="Ongeri F."/>
            <person name="Pham C."/>
            <person name="Simmons D."/>
            <person name="Wilczek-Boney K."/>
            <person name="Hale W."/>
            <person name="Jakkamsetti A."/>
            <person name="Pham P."/>
            <person name="Ruth R."/>
            <person name="San Lucas F."/>
            <person name="Warren J."/>
            <person name="Zhang J."/>
            <person name="Zhao Z."/>
            <person name="Zhou C."/>
            <person name="Zhu D."/>
            <person name="Lee S."/>
            <person name="Bess C."/>
            <person name="Blankenburg K."/>
            <person name="Forbes L."/>
            <person name="Fu Q."/>
            <person name="Gubbala S."/>
            <person name="Hirani K."/>
            <person name="Jayaseelan J.C."/>
            <person name="Lara F."/>
            <person name="Munidasa M."/>
            <person name="Palculict T."/>
            <person name="Patil S."/>
            <person name="Pu L.-L."/>
            <person name="Saada N."/>
            <person name="Tang L."/>
            <person name="Weissenberger G."/>
            <person name="Zhu Y."/>
            <person name="Hemphill L."/>
            <person name="Shang Y."/>
            <person name="Youmans B."/>
            <person name="Ayvaz T."/>
            <person name="Ross M."/>
            <person name="Santibanez J."/>
            <person name="Aqrawi P."/>
            <person name="Gross S."/>
            <person name="Joshi V."/>
            <person name="Fowler G."/>
            <person name="Nazareth L."/>
            <person name="Reid J."/>
            <person name="Worley K."/>
            <person name="Petrosino J."/>
            <person name="Highlander S."/>
            <person name="Gibbs R."/>
        </authorList>
    </citation>
    <scope>NUCLEOTIDE SEQUENCE [LARGE SCALE GENOMIC DNA]</scope>
    <source>
        <strain evidence="4">ATCC 53516</strain>
    </source>
</reference>
<dbReference type="InterPro" id="IPR036249">
    <property type="entry name" value="Thioredoxin-like_sf"/>
</dbReference>
<dbReference type="AlphaFoldDB" id="D6SBL5"/>
<accession>D6SBL5</accession>
<dbReference type="Proteomes" id="UP000004063">
    <property type="component" value="Chromosome"/>
</dbReference>
<keyword evidence="2" id="KW-1133">Transmembrane helix</keyword>
<dbReference type="InterPro" id="IPR013766">
    <property type="entry name" value="Thioredoxin_domain"/>
</dbReference>
<dbReference type="eggNOG" id="COG0526">
    <property type="taxonomic scope" value="Bacteria"/>
</dbReference>
<evidence type="ECO:0000313" key="4">
    <source>
        <dbReference type="EMBL" id="EFH92865.1"/>
    </source>
</evidence>
<organism evidence="4">
    <name type="scientific">Finegoldia magna ATCC 53516</name>
    <dbReference type="NCBI Taxonomy" id="525282"/>
    <lineage>
        <taxon>Bacteria</taxon>
        <taxon>Bacillati</taxon>
        <taxon>Bacillota</taxon>
        <taxon>Tissierellia</taxon>
        <taxon>Tissierellales</taxon>
        <taxon>Peptoniphilaceae</taxon>
        <taxon>Finegoldia</taxon>
    </lineage>
</organism>
<dbReference type="Gene3D" id="3.40.30.10">
    <property type="entry name" value="Glutaredoxin"/>
    <property type="match status" value="1"/>
</dbReference>
<dbReference type="HOGENOM" id="CLU_1347234_0_0_9"/>
<evidence type="ECO:0000256" key="1">
    <source>
        <dbReference type="SAM" id="MobiDB-lite"/>
    </source>
</evidence>
<comment type="caution">
    <text evidence="4">The sequence shown here is derived from an EMBL/GenBank/DDBJ whole genome shotgun (WGS) entry which is preliminary data.</text>
</comment>
<sequence length="210" mass="23822">MIMKNNKSKFILVIAFIVVAVLVMFFIKNKPVMPINNENSAKQTETDGNNKQESSSNSEDTNSSNLNNFKEAYKEVDKEDVLFAGKDAGFEKFFSYDKPVFVNFTWIECAPCKEMAPYIDNTFNKFKGKAVVKDVEVNVSNDFASQAGIRVTPTQIFIPLKEDFKFSDKAQSVMDEYFQEVTVNGKKGYIHEGLLKENELEILISDMING</sequence>
<evidence type="ECO:0000256" key="2">
    <source>
        <dbReference type="SAM" id="Phobius"/>
    </source>
</evidence>
<evidence type="ECO:0000259" key="3">
    <source>
        <dbReference type="PROSITE" id="PS51352"/>
    </source>
</evidence>
<feature type="region of interest" description="Disordered" evidence="1">
    <location>
        <begin position="38"/>
        <end position="65"/>
    </location>
</feature>
<dbReference type="SUPFAM" id="SSF52833">
    <property type="entry name" value="Thioredoxin-like"/>
    <property type="match status" value="1"/>
</dbReference>
<dbReference type="STRING" id="525282.HMPREF0391_11837"/>
<dbReference type="EMBL" id="ACHM02000003">
    <property type="protein sequence ID" value="EFH92865.1"/>
    <property type="molecule type" value="Genomic_DNA"/>
</dbReference>
<keyword evidence="2" id="KW-0812">Transmembrane</keyword>
<dbReference type="Pfam" id="PF00085">
    <property type="entry name" value="Thioredoxin"/>
    <property type="match status" value="1"/>
</dbReference>
<feature type="transmembrane region" description="Helical" evidence="2">
    <location>
        <begin position="10"/>
        <end position="27"/>
    </location>
</feature>